<dbReference type="OrthoDB" id="9785285at2"/>
<comment type="caution">
    <text evidence="10">The sequence shown here is derived from an EMBL/GenBank/DDBJ whole genome shotgun (WGS) entry which is preliminary data.</text>
</comment>
<evidence type="ECO:0000256" key="3">
    <source>
        <dbReference type="ARBA" id="ARBA00022692"/>
    </source>
</evidence>
<sequence length="250" mass="28659">MMKKSKYTLLYELGMFVLAVVSVASIWMEESTLHIVDWVIWAIFTLDVGYRFFRADDKWAYIKNNPLDIIAIIPLDAVFRFARLARVIRILRIISMSSHFIKPLFNILHTNGLNKVVTFTFALIFLSAIPIYLVEPKITTYEDALWWSIVTTTTVGYGDMSPVTFTGRAVAVVLMLVGIGLIGMLTSSIATYFFQKEKKHHPSAVEFIQKELHRYEELSAADLDTIMVLLAKLREEKEKEKEPEKAVRTS</sequence>
<keyword evidence="2" id="KW-0813">Transport</keyword>
<dbReference type="Gene3D" id="1.20.120.350">
    <property type="entry name" value="Voltage-gated potassium channels. Chain C"/>
    <property type="match status" value="1"/>
</dbReference>
<evidence type="ECO:0000313" key="11">
    <source>
        <dbReference type="Proteomes" id="UP000271031"/>
    </source>
</evidence>
<dbReference type="SUPFAM" id="SSF81324">
    <property type="entry name" value="Voltage-gated potassium channels"/>
    <property type="match status" value="1"/>
</dbReference>
<dbReference type="Gene3D" id="1.10.287.70">
    <property type="match status" value="1"/>
</dbReference>
<organism evidence="10 11">
    <name type="scientific">Brevibacillus fluminis</name>
    <dbReference type="NCBI Taxonomy" id="511487"/>
    <lineage>
        <taxon>Bacteria</taxon>
        <taxon>Bacillati</taxon>
        <taxon>Bacillota</taxon>
        <taxon>Bacilli</taxon>
        <taxon>Bacillales</taxon>
        <taxon>Paenibacillaceae</taxon>
        <taxon>Brevibacillus</taxon>
    </lineage>
</organism>
<feature type="transmembrane region" description="Helical" evidence="8">
    <location>
        <begin position="169"/>
        <end position="194"/>
    </location>
</feature>
<evidence type="ECO:0000313" key="10">
    <source>
        <dbReference type="EMBL" id="RNB80161.1"/>
    </source>
</evidence>
<dbReference type="AlphaFoldDB" id="A0A3M8CXW8"/>
<feature type="transmembrane region" description="Helical" evidence="8">
    <location>
        <begin position="7"/>
        <end position="27"/>
    </location>
</feature>
<keyword evidence="11" id="KW-1185">Reference proteome</keyword>
<keyword evidence="5" id="KW-0406">Ion transport</keyword>
<keyword evidence="6 8" id="KW-0472">Membrane</keyword>
<evidence type="ECO:0000256" key="2">
    <source>
        <dbReference type="ARBA" id="ARBA00022448"/>
    </source>
</evidence>
<dbReference type="Gene3D" id="1.20.5.110">
    <property type="match status" value="1"/>
</dbReference>
<dbReference type="PANTHER" id="PTHR11537:SF254">
    <property type="entry name" value="POTASSIUM VOLTAGE-GATED CHANNEL PROTEIN SHAB"/>
    <property type="match status" value="1"/>
</dbReference>
<proteinExistence type="predicted"/>
<dbReference type="EMBL" id="RHHQ01000025">
    <property type="protein sequence ID" value="RNB80161.1"/>
    <property type="molecule type" value="Genomic_DNA"/>
</dbReference>
<keyword evidence="7 10" id="KW-0407">Ion channel</keyword>
<evidence type="ECO:0000256" key="7">
    <source>
        <dbReference type="ARBA" id="ARBA00023303"/>
    </source>
</evidence>
<keyword evidence="3 8" id="KW-0812">Transmembrane</keyword>
<dbReference type="GO" id="GO:0001508">
    <property type="term" value="P:action potential"/>
    <property type="evidence" value="ECO:0007669"/>
    <property type="project" value="TreeGrafter"/>
</dbReference>
<evidence type="ECO:0000256" key="4">
    <source>
        <dbReference type="ARBA" id="ARBA00022989"/>
    </source>
</evidence>
<evidence type="ECO:0000256" key="8">
    <source>
        <dbReference type="SAM" id="Phobius"/>
    </source>
</evidence>
<feature type="transmembrane region" description="Helical" evidence="8">
    <location>
        <begin position="33"/>
        <end position="53"/>
    </location>
</feature>
<dbReference type="InterPro" id="IPR027359">
    <property type="entry name" value="Volt_channel_dom_sf"/>
</dbReference>
<name>A0A3M8CXW8_9BACL</name>
<evidence type="ECO:0000256" key="5">
    <source>
        <dbReference type="ARBA" id="ARBA00023065"/>
    </source>
</evidence>
<keyword evidence="4 8" id="KW-1133">Transmembrane helix</keyword>
<feature type="domain" description="Potassium channel" evidence="9">
    <location>
        <begin position="121"/>
        <end position="194"/>
    </location>
</feature>
<reference evidence="10 11" key="1">
    <citation type="submission" date="2018-10" db="EMBL/GenBank/DDBJ databases">
        <title>Phylogenomics of Brevibacillus.</title>
        <authorList>
            <person name="Dunlap C."/>
        </authorList>
    </citation>
    <scope>NUCLEOTIDE SEQUENCE [LARGE SCALE GENOMIC DNA]</scope>
    <source>
        <strain evidence="10 11">JCM 15716</strain>
    </source>
</reference>
<dbReference type="InterPro" id="IPR028325">
    <property type="entry name" value="VG_K_chnl"/>
</dbReference>
<dbReference type="Proteomes" id="UP000271031">
    <property type="component" value="Unassembled WGS sequence"/>
</dbReference>
<evidence type="ECO:0000259" key="9">
    <source>
        <dbReference type="Pfam" id="PF07885"/>
    </source>
</evidence>
<dbReference type="Pfam" id="PF07885">
    <property type="entry name" value="Ion_trans_2"/>
    <property type="match status" value="1"/>
</dbReference>
<accession>A0A3M8CXW8</accession>
<gene>
    <name evidence="10" type="ORF">EDM56_27515</name>
</gene>
<dbReference type="GO" id="GO:0005249">
    <property type="term" value="F:voltage-gated potassium channel activity"/>
    <property type="evidence" value="ECO:0007669"/>
    <property type="project" value="InterPro"/>
</dbReference>
<evidence type="ECO:0000256" key="1">
    <source>
        <dbReference type="ARBA" id="ARBA00004141"/>
    </source>
</evidence>
<evidence type="ECO:0000256" key="6">
    <source>
        <dbReference type="ARBA" id="ARBA00023136"/>
    </source>
</evidence>
<feature type="transmembrane region" description="Helical" evidence="8">
    <location>
        <begin position="116"/>
        <end position="134"/>
    </location>
</feature>
<dbReference type="InterPro" id="IPR013099">
    <property type="entry name" value="K_chnl_dom"/>
</dbReference>
<dbReference type="GO" id="GO:0008076">
    <property type="term" value="C:voltage-gated potassium channel complex"/>
    <property type="evidence" value="ECO:0007669"/>
    <property type="project" value="InterPro"/>
</dbReference>
<dbReference type="PANTHER" id="PTHR11537">
    <property type="entry name" value="VOLTAGE-GATED POTASSIUM CHANNEL"/>
    <property type="match status" value="1"/>
</dbReference>
<protein>
    <submittedName>
        <fullName evidence="10">Two pore domain potassium channel family protein</fullName>
    </submittedName>
</protein>
<comment type="subcellular location">
    <subcellularLocation>
        <location evidence="1">Membrane</location>
        <topology evidence="1">Multi-pass membrane protein</topology>
    </subcellularLocation>
</comment>